<dbReference type="InterPro" id="IPR004045">
    <property type="entry name" value="Glutathione_S-Trfase_N"/>
</dbReference>
<keyword evidence="4" id="KW-1185">Reference proteome</keyword>
<dbReference type="InterPro" id="IPR010987">
    <property type="entry name" value="Glutathione-S-Trfase_C-like"/>
</dbReference>
<dbReference type="PROSITE" id="PS50404">
    <property type="entry name" value="GST_NTER"/>
    <property type="match status" value="1"/>
</dbReference>
<dbReference type="CDD" id="cd03192">
    <property type="entry name" value="GST_C_Sigma_like"/>
    <property type="match status" value="1"/>
</dbReference>
<dbReference type="AlphaFoldDB" id="A0AAV2HS95"/>
<dbReference type="EMBL" id="CAXITT010000244">
    <property type="protein sequence ID" value="CAL1536990.1"/>
    <property type="molecule type" value="Genomic_DNA"/>
</dbReference>
<reference evidence="3 4" key="1">
    <citation type="submission" date="2024-04" db="EMBL/GenBank/DDBJ databases">
        <authorList>
            <consortium name="Genoscope - CEA"/>
            <person name="William W."/>
        </authorList>
    </citation>
    <scope>NUCLEOTIDE SEQUENCE [LARGE SCALE GENOMIC DNA]</scope>
</reference>
<dbReference type="GO" id="GO:0004364">
    <property type="term" value="F:glutathione transferase activity"/>
    <property type="evidence" value="ECO:0007669"/>
    <property type="project" value="TreeGrafter"/>
</dbReference>
<evidence type="ECO:0000259" key="1">
    <source>
        <dbReference type="PROSITE" id="PS50404"/>
    </source>
</evidence>
<dbReference type="InterPro" id="IPR050213">
    <property type="entry name" value="GST_superfamily"/>
</dbReference>
<proteinExistence type="predicted"/>
<dbReference type="SUPFAM" id="SSF47616">
    <property type="entry name" value="GST C-terminal domain-like"/>
    <property type="match status" value="1"/>
</dbReference>
<dbReference type="InterPro" id="IPR004046">
    <property type="entry name" value="GST_C"/>
</dbReference>
<dbReference type="Gene3D" id="3.40.30.10">
    <property type="entry name" value="Glutaredoxin"/>
    <property type="match status" value="1"/>
</dbReference>
<dbReference type="PANTHER" id="PTHR11571:SF150">
    <property type="entry name" value="GLUTATHIONE S-TRANSFERASE"/>
    <property type="match status" value="1"/>
</dbReference>
<dbReference type="SUPFAM" id="SSF52833">
    <property type="entry name" value="Thioredoxin-like"/>
    <property type="match status" value="1"/>
</dbReference>
<organism evidence="3 4">
    <name type="scientific">Lymnaea stagnalis</name>
    <name type="common">Great pond snail</name>
    <name type="synonym">Helix stagnalis</name>
    <dbReference type="NCBI Taxonomy" id="6523"/>
    <lineage>
        <taxon>Eukaryota</taxon>
        <taxon>Metazoa</taxon>
        <taxon>Spiralia</taxon>
        <taxon>Lophotrochozoa</taxon>
        <taxon>Mollusca</taxon>
        <taxon>Gastropoda</taxon>
        <taxon>Heterobranchia</taxon>
        <taxon>Euthyneura</taxon>
        <taxon>Panpulmonata</taxon>
        <taxon>Hygrophila</taxon>
        <taxon>Lymnaeoidea</taxon>
        <taxon>Lymnaeidae</taxon>
        <taxon>Lymnaea</taxon>
    </lineage>
</organism>
<dbReference type="SFLD" id="SFLDS00019">
    <property type="entry name" value="Glutathione_Transferase_(cytos"/>
    <property type="match status" value="1"/>
</dbReference>
<dbReference type="InterPro" id="IPR036249">
    <property type="entry name" value="Thioredoxin-like_sf"/>
</dbReference>
<dbReference type="PROSITE" id="PS50405">
    <property type="entry name" value="GST_CTER"/>
    <property type="match status" value="1"/>
</dbReference>
<feature type="domain" description="GST N-terminal" evidence="1">
    <location>
        <begin position="1"/>
        <end position="78"/>
    </location>
</feature>
<gene>
    <name evidence="3" type="ORF">GSLYS_00010903001</name>
</gene>
<dbReference type="Proteomes" id="UP001497497">
    <property type="component" value="Unassembled WGS sequence"/>
</dbReference>
<dbReference type="GO" id="GO:0006749">
    <property type="term" value="P:glutathione metabolic process"/>
    <property type="evidence" value="ECO:0007669"/>
    <property type="project" value="TreeGrafter"/>
</dbReference>
<dbReference type="Pfam" id="PF02798">
    <property type="entry name" value="GST_N"/>
    <property type="match status" value="1"/>
</dbReference>
<sequence length="206" mass="23163">MSLKLSYFDLRGRAETSRLVLHAAKKKFHDNRVAFSDWGNLKPKTPFGSLPVLEVDGQQFAQGMALAAFLARENGLYGSSNLEGLAIDQIHVLREDLIVEEINLFKEKDATKKAELVKTMTETVYPRFLAYFNKLIEENKEKTKSKFAVGTKLSLADIVIFEGTTSVSQTNPELVDKYPAVKALRSTVSEVEGIKQYLESRKKTDL</sequence>
<dbReference type="PANTHER" id="PTHR11571">
    <property type="entry name" value="GLUTATHIONE S-TRANSFERASE"/>
    <property type="match status" value="1"/>
</dbReference>
<evidence type="ECO:0000313" key="4">
    <source>
        <dbReference type="Proteomes" id="UP001497497"/>
    </source>
</evidence>
<dbReference type="Gene3D" id="1.20.1050.10">
    <property type="match status" value="1"/>
</dbReference>
<dbReference type="InterPro" id="IPR040079">
    <property type="entry name" value="Glutathione_S-Trfase"/>
</dbReference>
<evidence type="ECO:0008006" key="5">
    <source>
        <dbReference type="Google" id="ProtNLM"/>
    </source>
</evidence>
<accession>A0AAV2HS95</accession>
<evidence type="ECO:0000259" key="2">
    <source>
        <dbReference type="PROSITE" id="PS50405"/>
    </source>
</evidence>
<dbReference type="SFLD" id="SFLDG00363">
    <property type="entry name" value="AMPS_(cytGST):_Alpha-__Mu-__Pi"/>
    <property type="match status" value="1"/>
</dbReference>
<name>A0AAV2HS95_LYMST</name>
<evidence type="ECO:0000313" key="3">
    <source>
        <dbReference type="EMBL" id="CAL1536990.1"/>
    </source>
</evidence>
<dbReference type="InterPro" id="IPR036282">
    <property type="entry name" value="Glutathione-S-Trfase_C_sf"/>
</dbReference>
<comment type="caution">
    <text evidence="3">The sequence shown here is derived from an EMBL/GenBank/DDBJ whole genome shotgun (WGS) entry which is preliminary data.</text>
</comment>
<feature type="domain" description="GST C-terminal" evidence="2">
    <location>
        <begin position="80"/>
        <end position="206"/>
    </location>
</feature>
<dbReference type="CDD" id="cd03039">
    <property type="entry name" value="GST_N_Sigma_like"/>
    <property type="match status" value="1"/>
</dbReference>
<dbReference type="Pfam" id="PF14497">
    <property type="entry name" value="GST_C_3"/>
    <property type="match status" value="1"/>
</dbReference>
<protein>
    <recommendedName>
        <fullName evidence="5">Glutathione S-transferase</fullName>
    </recommendedName>
</protein>
<dbReference type="SFLD" id="SFLDG01205">
    <property type="entry name" value="AMPS.1"/>
    <property type="match status" value="1"/>
</dbReference>
<dbReference type="FunFam" id="1.20.1050.10:FF:000030">
    <property type="entry name" value="Glutathione S-transferase S1"/>
    <property type="match status" value="1"/>
</dbReference>